<evidence type="ECO:0000256" key="7">
    <source>
        <dbReference type="SAM" id="MobiDB-lite"/>
    </source>
</evidence>
<dbReference type="SUPFAM" id="SSF53098">
    <property type="entry name" value="Ribonuclease H-like"/>
    <property type="match status" value="1"/>
</dbReference>
<feature type="compositionally biased region" description="Polar residues" evidence="7">
    <location>
        <begin position="15"/>
        <end position="27"/>
    </location>
</feature>
<feature type="compositionally biased region" description="Polar residues" evidence="7">
    <location>
        <begin position="170"/>
        <end position="179"/>
    </location>
</feature>
<dbReference type="GO" id="GO:0005737">
    <property type="term" value="C:cytoplasm"/>
    <property type="evidence" value="ECO:0007669"/>
    <property type="project" value="TreeGrafter"/>
</dbReference>
<dbReference type="AlphaFoldDB" id="A0A1X7U8R4"/>
<evidence type="ECO:0000259" key="8">
    <source>
        <dbReference type="Pfam" id="PF22123"/>
    </source>
</evidence>
<dbReference type="EnsemblMetazoa" id="Aqu2.1.23889_001">
    <property type="protein sequence ID" value="Aqu2.1.23889_001"/>
    <property type="gene ID" value="Aqu2.1.23889"/>
</dbReference>
<feature type="compositionally biased region" description="Low complexity" evidence="7">
    <location>
        <begin position="141"/>
        <end position="160"/>
    </location>
</feature>
<dbReference type="InterPro" id="IPR036397">
    <property type="entry name" value="RNaseH_sf"/>
</dbReference>
<dbReference type="Pfam" id="PF22123">
    <property type="entry name" value="Exu_RNase_H_like"/>
    <property type="match status" value="1"/>
</dbReference>
<evidence type="ECO:0000256" key="6">
    <source>
        <dbReference type="ARBA" id="ARBA00022842"/>
    </source>
</evidence>
<keyword evidence="4" id="KW-0378">Hydrolase</keyword>
<evidence type="ECO:0000256" key="2">
    <source>
        <dbReference type="ARBA" id="ARBA00022722"/>
    </source>
</evidence>
<name>A0A1X7U8R4_AMPQE</name>
<evidence type="ECO:0000256" key="3">
    <source>
        <dbReference type="ARBA" id="ARBA00022723"/>
    </source>
</evidence>
<dbReference type="STRING" id="400682.A0A1X7U8R4"/>
<reference evidence="9" key="1">
    <citation type="submission" date="2017-05" db="UniProtKB">
        <authorList>
            <consortium name="EnsemblMetazoa"/>
        </authorList>
    </citation>
    <scope>IDENTIFICATION</scope>
</reference>
<feature type="region of interest" description="Disordered" evidence="7">
    <location>
        <begin position="141"/>
        <end position="179"/>
    </location>
</feature>
<dbReference type="InterPro" id="IPR054362">
    <property type="entry name" value="Exu_RNase_H-like"/>
</dbReference>
<keyword evidence="3" id="KW-0479">Metal-binding</keyword>
<dbReference type="GO" id="GO:0003676">
    <property type="term" value="F:nucleic acid binding"/>
    <property type="evidence" value="ECO:0007669"/>
    <property type="project" value="InterPro"/>
</dbReference>
<feature type="domain" description="Exuperantia RNAse H-like" evidence="8">
    <location>
        <begin position="243"/>
        <end position="386"/>
    </location>
</feature>
<dbReference type="GO" id="GO:0006308">
    <property type="term" value="P:DNA catabolic process"/>
    <property type="evidence" value="ECO:0007669"/>
    <property type="project" value="TreeGrafter"/>
</dbReference>
<dbReference type="Gene3D" id="3.30.420.10">
    <property type="entry name" value="Ribonuclease H-like superfamily/Ribonuclease H"/>
    <property type="match status" value="1"/>
</dbReference>
<proteinExistence type="predicted"/>
<organism evidence="9">
    <name type="scientific">Amphimedon queenslandica</name>
    <name type="common">Sponge</name>
    <dbReference type="NCBI Taxonomy" id="400682"/>
    <lineage>
        <taxon>Eukaryota</taxon>
        <taxon>Metazoa</taxon>
        <taxon>Porifera</taxon>
        <taxon>Demospongiae</taxon>
        <taxon>Heteroscleromorpha</taxon>
        <taxon>Haplosclerida</taxon>
        <taxon>Niphatidae</taxon>
        <taxon>Amphimedon</taxon>
    </lineage>
</organism>
<dbReference type="InterPro" id="IPR040393">
    <property type="entry name" value="TREX1/2"/>
</dbReference>
<evidence type="ECO:0000313" key="9">
    <source>
        <dbReference type="EnsemblMetazoa" id="Aqu2.1.23889_001"/>
    </source>
</evidence>
<feature type="region of interest" description="Disordered" evidence="7">
    <location>
        <begin position="1"/>
        <end position="50"/>
    </location>
</feature>
<accession>A0A1X7U8R4</accession>
<evidence type="ECO:0000256" key="1">
    <source>
        <dbReference type="ARBA" id="ARBA00001946"/>
    </source>
</evidence>
<keyword evidence="2" id="KW-0540">Nuclease</keyword>
<dbReference type="eggNOG" id="ENOG502SE0G">
    <property type="taxonomic scope" value="Eukaryota"/>
</dbReference>
<sequence length="470" mass="51188">MGANSSKRIIRRTPTAISSTGTVQQRRYSGGKGATTTEEEKDTVEGPATITTPVKHRLESAVLTRSPLSSIRHHPSPLRPVPATPNNTPAKRTITEGIITKDTITSLSAGVMYTGVNGLKDSPCIKEEEVADKGMETSTLLNNNNNTNLPDTNNNDNDTTVGMNGEQEEANGTQTMDTGQPMNNTMDTMDTNNNPAIGTKDLHVATNNGIAMDDHSISDNVLPTAPVPSPPPPPLPTDMVLLFDLETTDLPLNSDICQVSVQVLGEERVWSRYLVPTKNIAPGASRVNGLKVSKNENGKRILLKRGQELPAKSYIDGLKEFYMYLCQLSRKHKKLHPSGRLILLAHNGRRYDAPILINALRKISVTAKKLNDISVCFSDSLSILRELQKENNPFLTNTESVDGGMGPAGVQVSSKVSLKLTSVYQHLFNEGFPAHDAAEDVKAMKRVLFEPPLQLPISVISNNTFKPEQV</sequence>
<dbReference type="PANTHER" id="PTHR13058">
    <property type="entry name" value="THREE PRIME REPAIR EXONUCLEASE 1, 2"/>
    <property type="match status" value="1"/>
</dbReference>
<comment type="cofactor">
    <cofactor evidence="1">
        <name>Mg(2+)</name>
        <dbReference type="ChEBI" id="CHEBI:18420"/>
    </cofactor>
</comment>
<keyword evidence="6" id="KW-0460">Magnesium</keyword>
<evidence type="ECO:0000256" key="5">
    <source>
        <dbReference type="ARBA" id="ARBA00022839"/>
    </source>
</evidence>
<keyword evidence="5" id="KW-0269">Exonuclease</keyword>
<feature type="region of interest" description="Disordered" evidence="7">
    <location>
        <begin position="69"/>
        <end position="90"/>
    </location>
</feature>
<protein>
    <recommendedName>
        <fullName evidence="8">Exuperantia RNAse H-like domain-containing protein</fullName>
    </recommendedName>
</protein>
<dbReference type="InterPro" id="IPR012337">
    <property type="entry name" value="RNaseH-like_sf"/>
</dbReference>
<dbReference type="PANTHER" id="PTHR13058:SF22">
    <property type="entry name" value="EXODEOXYRIBONUCLEASE III"/>
    <property type="match status" value="1"/>
</dbReference>
<dbReference type="GO" id="GO:0008296">
    <property type="term" value="F:3'-5'-DNA exonuclease activity"/>
    <property type="evidence" value="ECO:0007669"/>
    <property type="project" value="TreeGrafter"/>
</dbReference>
<dbReference type="InParanoid" id="A0A1X7U8R4"/>
<dbReference type="OrthoDB" id="5980496at2759"/>
<evidence type="ECO:0000256" key="4">
    <source>
        <dbReference type="ARBA" id="ARBA00022801"/>
    </source>
</evidence>
<dbReference type="GO" id="GO:0046872">
    <property type="term" value="F:metal ion binding"/>
    <property type="evidence" value="ECO:0007669"/>
    <property type="project" value="UniProtKB-KW"/>
</dbReference>